<keyword evidence="2" id="KW-1185">Reference proteome</keyword>
<protein>
    <submittedName>
        <fullName evidence="1">Uncharacterized protein</fullName>
    </submittedName>
</protein>
<organism evidence="1 2">
    <name type="scientific">Perkinsus chesapeaki</name>
    <name type="common">Clam parasite</name>
    <name type="synonym">Perkinsus andrewsi</name>
    <dbReference type="NCBI Taxonomy" id="330153"/>
    <lineage>
        <taxon>Eukaryota</taxon>
        <taxon>Sar</taxon>
        <taxon>Alveolata</taxon>
        <taxon>Perkinsozoa</taxon>
        <taxon>Perkinsea</taxon>
        <taxon>Perkinsida</taxon>
        <taxon>Perkinsidae</taxon>
        <taxon>Perkinsus</taxon>
    </lineage>
</organism>
<dbReference type="Proteomes" id="UP000591131">
    <property type="component" value="Unassembled WGS sequence"/>
</dbReference>
<gene>
    <name evidence="1" type="ORF">FOL47_004739</name>
</gene>
<feature type="non-terminal residue" evidence="1">
    <location>
        <position position="1"/>
    </location>
</feature>
<reference evidence="1 2" key="1">
    <citation type="submission" date="2020-04" db="EMBL/GenBank/DDBJ databases">
        <title>Perkinsus chesapeaki whole genome sequence.</title>
        <authorList>
            <person name="Bogema D.R."/>
        </authorList>
    </citation>
    <scope>NUCLEOTIDE SEQUENCE [LARGE SCALE GENOMIC DNA]</scope>
    <source>
        <strain evidence="1">ATCC PRA-425</strain>
    </source>
</reference>
<evidence type="ECO:0000313" key="2">
    <source>
        <dbReference type="Proteomes" id="UP000591131"/>
    </source>
</evidence>
<evidence type="ECO:0000313" key="1">
    <source>
        <dbReference type="EMBL" id="KAF4647329.1"/>
    </source>
</evidence>
<dbReference type="EMBL" id="JAAPAO010002691">
    <property type="protein sequence ID" value="KAF4647329.1"/>
    <property type="molecule type" value="Genomic_DNA"/>
</dbReference>
<name>A0A7J6KKX8_PERCH</name>
<accession>A0A7J6KKX8</accession>
<proteinExistence type="predicted"/>
<sequence>ILTLTPDHLRYGYIREGKHFRGAEFSLDSIGPRRQSFVKTFLSLYWPLQRRENVGTRFAKAGSGYHAGDAVMIYLPRSKGAPSWRCGWVIRRLSSRRYRILWTDGQGHHRERITNENHFNLLPLKIRGLANEDGGLVDNGPSFVGRRLKVRVDHDDGSNDWYRCTVMHHRDGQVDGKPRVLVAWDDQEAGFSAREWLCLDDEVWVDDQTDVEGTMADAVAQQEGPCPDPAL</sequence>
<dbReference type="AlphaFoldDB" id="A0A7J6KKX8"/>
<comment type="caution">
    <text evidence="1">The sequence shown here is derived from an EMBL/GenBank/DDBJ whole genome shotgun (WGS) entry which is preliminary data.</text>
</comment>